<gene>
    <name evidence="1" type="ORF">H4W81_002952</name>
</gene>
<protein>
    <submittedName>
        <fullName evidence="1">Uncharacterized protein</fullName>
    </submittedName>
</protein>
<sequence length="69" mass="7898">MHEREEQLVARQRDVASAAMQPVPSTSEAASRLWTRVRIRHAGGRDERAVGERHPRQWDCVPIVPISTR</sequence>
<keyword evidence="2" id="KW-1185">Reference proteome</keyword>
<proteinExistence type="predicted"/>
<comment type="caution">
    <text evidence="1">The sequence shown here is derived from an EMBL/GenBank/DDBJ whole genome shotgun (WGS) entry which is preliminary data.</text>
</comment>
<evidence type="ECO:0000313" key="1">
    <source>
        <dbReference type="EMBL" id="MBE1560173.1"/>
    </source>
</evidence>
<dbReference type="EMBL" id="JADBEF010000001">
    <property type="protein sequence ID" value="MBE1560173.1"/>
    <property type="molecule type" value="Genomic_DNA"/>
</dbReference>
<dbReference type="Proteomes" id="UP000661607">
    <property type="component" value="Unassembled WGS sequence"/>
</dbReference>
<reference evidence="1 2" key="1">
    <citation type="submission" date="2020-10" db="EMBL/GenBank/DDBJ databases">
        <title>Sequencing the genomes of 1000 actinobacteria strains.</title>
        <authorList>
            <person name="Klenk H.-P."/>
        </authorList>
    </citation>
    <scope>NUCLEOTIDE SEQUENCE [LARGE SCALE GENOMIC DNA]</scope>
    <source>
        <strain evidence="1 2">DSM 43748</strain>
    </source>
</reference>
<dbReference type="RefSeq" id="WP_192775295.1">
    <property type="nucleotide sequence ID" value="NZ_BAAASY010000029.1"/>
</dbReference>
<organism evidence="1 2">
    <name type="scientific">Nonomuraea africana</name>
    <dbReference type="NCBI Taxonomy" id="46171"/>
    <lineage>
        <taxon>Bacteria</taxon>
        <taxon>Bacillati</taxon>
        <taxon>Actinomycetota</taxon>
        <taxon>Actinomycetes</taxon>
        <taxon>Streptosporangiales</taxon>
        <taxon>Streptosporangiaceae</taxon>
        <taxon>Nonomuraea</taxon>
    </lineage>
</organism>
<name>A0ABR9KET9_9ACTN</name>
<evidence type="ECO:0000313" key="2">
    <source>
        <dbReference type="Proteomes" id="UP000661607"/>
    </source>
</evidence>
<accession>A0ABR9KET9</accession>